<dbReference type="SUPFAM" id="SSF52540">
    <property type="entry name" value="P-loop containing nucleoside triphosphate hydrolases"/>
    <property type="match status" value="1"/>
</dbReference>
<evidence type="ECO:0000256" key="8">
    <source>
        <dbReference type="ARBA" id="ARBA00022840"/>
    </source>
</evidence>
<dbReference type="InterPro" id="IPR027417">
    <property type="entry name" value="P-loop_NTPase"/>
</dbReference>
<comment type="similarity">
    <text evidence="1">Belongs to the AAA ATPase family. RarA/MGS1/WRNIP1 subfamily.</text>
</comment>
<evidence type="ECO:0000256" key="4">
    <source>
        <dbReference type="ARBA" id="ARBA00022741"/>
    </source>
</evidence>
<dbReference type="InterPro" id="IPR003959">
    <property type="entry name" value="ATPase_AAA_core"/>
</dbReference>
<evidence type="ECO:0000256" key="3">
    <source>
        <dbReference type="ARBA" id="ARBA00022723"/>
    </source>
</evidence>
<keyword evidence="8" id="KW-0067">ATP-binding</keyword>
<evidence type="ECO:0000256" key="11">
    <source>
        <dbReference type="SAM" id="MobiDB-lite"/>
    </source>
</evidence>
<dbReference type="SUPFAM" id="SSF48019">
    <property type="entry name" value="post-AAA+ oligomerization domain-like"/>
    <property type="match status" value="1"/>
</dbReference>
<evidence type="ECO:0000256" key="2">
    <source>
        <dbReference type="ARBA" id="ARBA00022705"/>
    </source>
</evidence>
<keyword evidence="2" id="KW-0235">DNA replication</keyword>
<dbReference type="Ensembl" id="ENSATET00000012073.3">
    <property type="protein sequence ID" value="ENSATEP00000011880.1"/>
    <property type="gene ID" value="ENSATEG00000008306.3"/>
</dbReference>
<feature type="region of interest" description="Disordered" evidence="11">
    <location>
        <begin position="39"/>
        <end position="80"/>
    </location>
</feature>
<evidence type="ECO:0000313" key="14">
    <source>
        <dbReference type="Proteomes" id="UP000265040"/>
    </source>
</evidence>
<feature type="region of interest" description="Disordered" evidence="11">
    <location>
        <begin position="116"/>
        <end position="147"/>
    </location>
</feature>
<dbReference type="InterPro" id="IPR032423">
    <property type="entry name" value="AAA_assoc_2"/>
</dbReference>
<dbReference type="Pfam" id="PF16193">
    <property type="entry name" value="AAA_assoc_2"/>
    <property type="match status" value="1"/>
</dbReference>
<dbReference type="Gene3D" id="1.20.272.10">
    <property type="match status" value="1"/>
</dbReference>
<reference evidence="13" key="3">
    <citation type="submission" date="2025-09" db="UniProtKB">
        <authorList>
            <consortium name="Ensembl"/>
        </authorList>
    </citation>
    <scope>IDENTIFICATION</scope>
</reference>
<dbReference type="InParanoid" id="A0A3Q1HVL7"/>
<dbReference type="GO" id="GO:0017116">
    <property type="term" value="F:single-stranded DNA helicase activity"/>
    <property type="evidence" value="ECO:0007669"/>
    <property type="project" value="TreeGrafter"/>
</dbReference>
<keyword evidence="6 10" id="KW-0863">Zinc-finger</keyword>
<dbReference type="PANTHER" id="PTHR13779:SF7">
    <property type="entry name" value="ATPASE WRNIP1"/>
    <property type="match status" value="1"/>
</dbReference>
<dbReference type="GO" id="GO:0008270">
    <property type="term" value="F:zinc ion binding"/>
    <property type="evidence" value="ECO:0007669"/>
    <property type="project" value="UniProtKB-KW"/>
</dbReference>
<protein>
    <recommendedName>
        <fullName evidence="12">UBZ4-type domain-containing protein</fullName>
    </recommendedName>
</protein>
<sequence length="596" mass="64694">MASEMTPSDLVQCPVCFKGFKPATINGHLDVCLLGNVTDTSPSTNDDDDDSGPPVKKSRIGAQAAPLSPGSSGSMSGTQPSAVFSMFQTNKSKVSVQSERSGSLTSAVNKGLKRGLETGAESGPAGPETLKSRTRVSTSGQTLKASDELSPRKLLTLNKPLAEILRPNTLEEYFGQSKVVGQQTLLRSLLDSQEIPSLILWGPPGCGKTTLAHIIASASKRNGTARFVTLSATSTSTNEVREVIKQAQNELRLCKRKTILFIDEIHRFNKSQQDTFLPHVECGTVTLIGATTENPSFQVNAALLSRCRVLVLEKLSVVAMGSILNRAVAALGIRVLGRDPANPRDQTDGDGPKIYIEQKALDTIAYLCDGDARTGLNSLQLAVQAQVSSTQPSQLLEDGSPEILVKEEHIKEGLQRSHILYDKAGEEHYNCISALHKSMRGSHENASLYWLGRMLEGGEDPLYVARRLVRFASEDVGMADPSALPQAVSAFQACHFIGMPECEVILAQCVVYLARAPKSVEIYKAYNNVKACLRNHRGPLPPVPLHLRNAPTKLMKQLGYAKGYKYNPNFSGTVEQEYLPDELQGIDFFTWTPSES</sequence>
<dbReference type="GeneID" id="113172378"/>
<dbReference type="GeneTree" id="ENSGT00390000008538"/>
<dbReference type="SMART" id="SM00382">
    <property type="entry name" value="AAA"/>
    <property type="match status" value="1"/>
</dbReference>
<dbReference type="PROSITE" id="PS51908">
    <property type="entry name" value="ZF_UBZ4"/>
    <property type="match status" value="1"/>
</dbReference>
<dbReference type="FunFam" id="1.10.3710.10:FF:000002">
    <property type="entry name" value="ATPase WRNIP1 isoform 1"/>
    <property type="match status" value="1"/>
</dbReference>
<dbReference type="GO" id="GO:0003677">
    <property type="term" value="F:DNA binding"/>
    <property type="evidence" value="ECO:0007669"/>
    <property type="project" value="InterPro"/>
</dbReference>
<dbReference type="Proteomes" id="UP000265040">
    <property type="component" value="Chromosome 17"/>
</dbReference>
<dbReference type="FunFam" id="1.20.272.10:FF:000001">
    <property type="entry name" value="Putative AAA family ATPase"/>
    <property type="match status" value="1"/>
</dbReference>
<dbReference type="GO" id="GO:0005634">
    <property type="term" value="C:nucleus"/>
    <property type="evidence" value="ECO:0007669"/>
    <property type="project" value="TreeGrafter"/>
</dbReference>
<dbReference type="RefSeq" id="XP_026231104.1">
    <property type="nucleotide sequence ID" value="XM_026375319.2"/>
</dbReference>
<evidence type="ECO:0000256" key="9">
    <source>
        <dbReference type="ARBA" id="ARBA00023204"/>
    </source>
</evidence>
<dbReference type="FunFam" id="3.40.50.300:FF:000137">
    <property type="entry name" value="Replication-associated recombination protein A"/>
    <property type="match status" value="1"/>
</dbReference>
<dbReference type="SMART" id="SM00734">
    <property type="entry name" value="ZnF_Rad18"/>
    <property type="match status" value="1"/>
</dbReference>
<organism evidence="13 14">
    <name type="scientific">Anabas testudineus</name>
    <name type="common">Climbing perch</name>
    <name type="synonym">Anthias testudineus</name>
    <dbReference type="NCBI Taxonomy" id="64144"/>
    <lineage>
        <taxon>Eukaryota</taxon>
        <taxon>Metazoa</taxon>
        <taxon>Chordata</taxon>
        <taxon>Craniata</taxon>
        <taxon>Vertebrata</taxon>
        <taxon>Euteleostomi</taxon>
        <taxon>Actinopterygii</taxon>
        <taxon>Neopterygii</taxon>
        <taxon>Teleostei</taxon>
        <taxon>Neoteleostei</taxon>
        <taxon>Acanthomorphata</taxon>
        <taxon>Anabantaria</taxon>
        <taxon>Anabantiformes</taxon>
        <taxon>Anabantoidei</taxon>
        <taxon>Anabantidae</taxon>
        <taxon>Anabas</taxon>
    </lineage>
</organism>
<dbReference type="GO" id="GO:0016887">
    <property type="term" value="F:ATP hydrolysis activity"/>
    <property type="evidence" value="ECO:0007669"/>
    <property type="project" value="InterPro"/>
</dbReference>
<dbReference type="Gene3D" id="3.30.160.60">
    <property type="entry name" value="Classic Zinc Finger"/>
    <property type="match status" value="1"/>
</dbReference>
<dbReference type="Gene3D" id="1.10.3710.10">
    <property type="entry name" value="DNA polymerase III clamp loader subunits, C-terminal domain"/>
    <property type="match status" value="1"/>
</dbReference>
<gene>
    <name evidence="13" type="primary">WRNIP1</name>
</gene>
<keyword evidence="5 10" id="KW-0227">DNA damage</keyword>
<dbReference type="OrthoDB" id="10265467at2759"/>
<dbReference type="InterPro" id="IPR008921">
    <property type="entry name" value="DNA_pol3_clamp-load_cplx_C"/>
</dbReference>
<evidence type="ECO:0000256" key="5">
    <source>
        <dbReference type="ARBA" id="ARBA00022763"/>
    </source>
</evidence>
<feature type="compositionally biased region" description="Low complexity" evidence="11">
    <location>
        <begin position="61"/>
        <end position="80"/>
    </location>
</feature>
<dbReference type="GO" id="GO:0005524">
    <property type="term" value="F:ATP binding"/>
    <property type="evidence" value="ECO:0007669"/>
    <property type="project" value="UniProtKB-KW"/>
</dbReference>
<name>A0A3Q1HVL7_ANATE</name>
<keyword evidence="14" id="KW-1185">Reference proteome</keyword>
<dbReference type="STRING" id="64144.ENSATEP00000011880"/>
<evidence type="ECO:0000256" key="6">
    <source>
        <dbReference type="ARBA" id="ARBA00022771"/>
    </source>
</evidence>
<dbReference type="Gene3D" id="1.10.8.60">
    <property type="match status" value="1"/>
</dbReference>
<evidence type="ECO:0000313" key="13">
    <source>
        <dbReference type="Ensembl" id="ENSATEP00000011880.1"/>
    </source>
</evidence>
<dbReference type="InterPro" id="IPR006642">
    <property type="entry name" value="Rad18_UBZ4"/>
</dbReference>
<dbReference type="GO" id="GO:0008047">
    <property type="term" value="F:enzyme activator activity"/>
    <property type="evidence" value="ECO:0007669"/>
    <property type="project" value="TreeGrafter"/>
</dbReference>
<dbReference type="InterPro" id="IPR051314">
    <property type="entry name" value="AAA_ATPase_RarA/MGS1/WRNIP1"/>
</dbReference>
<keyword evidence="9 10" id="KW-0234">DNA repair</keyword>
<dbReference type="Pfam" id="PF12002">
    <property type="entry name" value="MgsA_C"/>
    <property type="match status" value="1"/>
</dbReference>
<evidence type="ECO:0000259" key="12">
    <source>
        <dbReference type="PROSITE" id="PS51908"/>
    </source>
</evidence>
<dbReference type="Pfam" id="PF00004">
    <property type="entry name" value="AAA"/>
    <property type="match status" value="1"/>
</dbReference>
<dbReference type="CDD" id="cd00009">
    <property type="entry name" value="AAA"/>
    <property type="match status" value="1"/>
</dbReference>
<evidence type="ECO:0000256" key="10">
    <source>
        <dbReference type="PROSITE-ProRule" id="PRU01256"/>
    </source>
</evidence>
<dbReference type="CDD" id="cd18139">
    <property type="entry name" value="HLD_clamp_RarA"/>
    <property type="match status" value="1"/>
</dbReference>
<keyword evidence="3" id="KW-0479">Metal-binding</keyword>
<dbReference type="AlphaFoldDB" id="A0A3Q1HVL7"/>
<dbReference type="FunCoup" id="A0A3Q1HVL7">
    <property type="interactions" value="756"/>
</dbReference>
<keyword evidence="4" id="KW-0547">Nucleotide-binding</keyword>
<evidence type="ECO:0000256" key="7">
    <source>
        <dbReference type="ARBA" id="ARBA00022833"/>
    </source>
</evidence>
<dbReference type="Gene3D" id="3.40.50.300">
    <property type="entry name" value="P-loop containing nucleotide triphosphate hydrolases"/>
    <property type="match status" value="1"/>
</dbReference>
<proteinExistence type="inferred from homology"/>
<dbReference type="OMA" id="RIILSQC"/>
<accession>A0A3Q1HVL7</accession>
<reference evidence="13" key="1">
    <citation type="submission" date="2021-04" db="EMBL/GenBank/DDBJ databases">
        <authorList>
            <consortium name="Wellcome Sanger Institute Data Sharing"/>
        </authorList>
    </citation>
    <scope>NUCLEOTIDE SEQUENCE [LARGE SCALE GENOMIC DNA]</scope>
</reference>
<feature type="compositionally biased region" description="Polar residues" evidence="11">
    <location>
        <begin position="135"/>
        <end position="144"/>
    </location>
</feature>
<dbReference type="GO" id="GO:0006261">
    <property type="term" value="P:DNA-templated DNA replication"/>
    <property type="evidence" value="ECO:0007669"/>
    <property type="project" value="TreeGrafter"/>
</dbReference>
<dbReference type="InterPro" id="IPR003593">
    <property type="entry name" value="AAA+_ATPase"/>
</dbReference>
<reference evidence="13" key="2">
    <citation type="submission" date="2025-08" db="UniProtKB">
        <authorList>
            <consortium name="Ensembl"/>
        </authorList>
    </citation>
    <scope>IDENTIFICATION</scope>
</reference>
<feature type="domain" description="UBZ4-type" evidence="12">
    <location>
        <begin position="10"/>
        <end position="37"/>
    </location>
</feature>
<dbReference type="GO" id="GO:0000731">
    <property type="term" value="P:DNA synthesis involved in DNA repair"/>
    <property type="evidence" value="ECO:0007669"/>
    <property type="project" value="TreeGrafter"/>
</dbReference>
<keyword evidence="7" id="KW-0862">Zinc</keyword>
<dbReference type="InterPro" id="IPR021886">
    <property type="entry name" value="MgsA_C"/>
</dbReference>
<dbReference type="PANTHER" id="PTHR13779">
    <property type="entry name" value="WERNER HELICASE-INTERACTING PROTEIN 1 FAMILY MEMBER"/>
    <property type="match status" value="1"/>
</dbReference>
<evidence type="ECO:0000256" key="1">
    <source>
        <dbReference type="ARBA" id="ARBA00008959"/>
    </source>
</evidence>